<comment type="caution">
    <text evidence="1">The sequence shown here is derived from an EMBL/GenBank/DDBJ whole genome shotgun (WGS) entry which is preliminary data.</text>
</comment>
<dbReference type="AlphaFoldDB" id="A0A4R0I8V1"/>
<evidence type="ECO:0008006" key="3">
    <source>
        <dbReference type="Google" id="ProtNLM"/>
    </source>
</evidence>
<organism evidence="1 2">
    <name type="scientific">Kribbella sindirgiensis</name>
    <dbReference type="NCBI Taxonomy" id="1124744"/>
    <lineage>
        <taxon>Bacteria</taxon>
        <taxon>Bacillati</taxon>
        <taxon>Actinomycetota</taxon>
        <taxon>Actinomycetes</taxon>
        <taxon>Propionibacteriales</taxon>
        <taxon>Kribbellaceae</taxon>
        <taxon>Kribbella</taxon>
    </lineage>
</organism>
<proteinExistence type="predicted"/>
<dbReference type="OrthoDB" id="3689067at2"/>
<dbReference type="Proteomes" id="UP000292695">
    <property type="component" value="Unassembled WGS sequence"/>
</dbReference>
<sequence length="271" mass="29223">MWAPTLLRVDGDRVRAWTGRAIALPLARRLGPAASARVIQALGRLRRRADGRADELPGAPTGAVQLSRARFLRLSGGVGVLAGMALTGTMPAFADIEKQSARDWVAANPLPDTYDTFAKYPLTFRREIFAASAPEVRSRLWTAHLDQFRAARPSLTPEQHKVLDEARALVTRHEIWEPEQAGRSAVTARLRALRNAAIEAFSKPEAYAAIATLGPAPASLTQTARTGTADTCPCATTDAWCGDLHCYPGNCDYRPSGCGTAWVEPCDGTCS</sequence>
<dbReference type="NCBIfam" id="NF033852">
    <property type="entry name" value="fulvocin_rel"/>
    <property type="match status" value="1"/>
</dbReference>
<gene>
    <name evidence="1" type="ORF">E0H50_33985</name>
</gene>
<dbReference type="EMBL" id="SJKA01000017">
    <property type="protein sequence ID" value="TCC23202.1"/>
    <property type="molecule type" value="Genomic_DNA"/>
</dbReference>
<reference evidence="1 2" key="1">
    <citation type="submission" date="2019-02" db="EMBL/GenBank/DDBJ databases">
        <title>Kribbella capetownensis sp. nov. and Kribbella speibonae sp. nov., isolated from soil.</title>
        <authorList>
            <person name="Curtis S.M."/>
            <person name="Norton I."/>
            <person name="Everest G.J."/>
            <person name="Meyers P.R."/>
        </authorList>
    </citation>
    <scope>NUCLEOTIDE SEQUENCE [LARGE SCALE GENOMIC DNA]</scope>
    <source>
        <strain evidence="1 2">DSM 27082</strain>
    </source>
</reference>
<accession>A0A4R0I8V1</accession>
<name>A0A4R0I8V1_9ACTN</name>
<evidence type="ECO:0000313" key="2">
    <source>
        <dbReference type="Proteomes" id="UP000292695"/>
    </source>
</evidence>
<dbReference type="RefSeq" id="WP_131295104.1">
    <property type="nucleotide sequence ID" value="NZ_SJKA01000017.1"/>
</dbReference>
<protein>
    <recommendedName>
        <fullName evidence="3">Bacteriocin fulvocin C-related protein</fullName>
    </recommendedName>
</protein>
<keyword evidence="2" id="KW-1185">Reference proteome</keyword>
<evidence type="ECO:0000313" key="1">
    <source>
        <dbReference type="EMBL" id="TCC23202.1"/>
    </source>
</evidence>